<evidence type="ECO:0000313" key="3">
    <source>
        <dbReference type="EMBL" id="KAG9244467.1"/>
    </source>
</evidence>
<keyword evidence="4" id="KW-1185">Reference proteome</keyword>
<protein>
    <recommendedName>
        <fullName evidence="2">Nitrogen regulatory protein areA GATA-like domain-containing protein</fullName>
    </recommendedName>
</protein>
<reference evidence="3" key="1">
    <citation type="journal article" date="2021" name="IMA Fungus">
        <title>Genomic characterization of three marine fungi, including Emericellopsis atlantica sp. nov. with signatures of a generalist lifestyle and marine biomass degradation.</title>
        <authorList>
            <person name="Hagestad O.C."/>
            <person name="Hou L."/>
            <person name="Andersen J.H."/>
            <person name="Hansen E.H."/>
            <person name="Altermark B."/>
            <person name="Li C."/>
            <person name="Kuhnert E."/>
            <person name="Cox R.J."/>
            <person name="Crous P.W."/>
            <person name="Spatafora J.W."/>
            <person name="Lail K."/>
            <person name="Amirebrahimi M."/>
            <person name="Lipzen A."/>
            <person name="Pangilinan J."/>
            <person name="Andreopoulos W."/>
            <person name="Hayes R.D."/>
            <person name="Ng V."/>
            <person name="Grigoriev I.V."/>
            <person name="Jackson S.A."/>
            <person name="Sutton T.D.S."/>
            <person name="Dobson A.D.W."/>
            <person name="Rama T."/>
        </authorList>
    </citation>
    <scope>NUCLEOTIDE SEQUENCE</scope>
    <source>
        <strain evidence="3">TRa3180A</strain>
    </source>
</reference>
<dbReference type="EMBL" id="MU253904">
    <property type="protein sequence ID" value="KAG9244467.1"/>
    <property type="molecule type" value="Genomic_DNA"/>
</dbReference>
<dbReference type="AlphaFoldDB" id="A0A9P8CF49"/>
<feature type="domain" description="Nitrogen regulatory protein areA GATA-like" evidence="2">
    <location>
        <begin position="43"/>
        <end position="64"/>
    </location>
</feature>
<dbReference type="GO" id="GO:0005773">
    <property type="term" value="C:vacuole"/>
    <property type="evidence" value="ECO:0007669"/>
    <property type="project" value="GOC"/>
</dbReference>
<evidence type="ECO:0000313" key="4">
    <source>
        <dbReference type="Proteomes" id="UP000887226"/>
    </source>
</evidence>
<comment type="caution">
    <text evidence="3">The sequence shown here is derived from an EMBL/GenBank/DDBJ whole genome shotgun (WGS) entry which is preliminary data.</text>
</comment>
<organism evidence="3 4">
    <name type="scientific">Calycina marina</name>
    <dbReference type="NCBI Taxonomy" id="1763456"/>
    <lineage>
        <taxon>Eukaryota</taxon>
        <taxon>Fungi</taxon>
        <taxon>Dikarya</taxon>
        <taxon>Ascomycota</taxon>
        <taxon>Pezizomycotina</taxon>
        <taxon>Leotiomycetes</taxon>
        <taxon>Helotiales</taxon>
        <taxon>Pezizellaceae</taxon>
        <taxon>Calycina</taxon>
    </lineage>
</organism>
<gene>
    <name evidence="3" type="ORF">BJ878DRAFT_389593</name>
</gene>
<dbReference type="Pfam" id="PF08550">
    <property type="entry name" value="GATA_AreA"/>
    <property type="match status" value="1"/>
</dbReference>
<name>A0A9P8CF49_9HELO</name>
<dbReference type="Proteomes" id="UP000887226">
    <property type="component" value="Unassembled WGS sequence"/>
</dbReference>
<dbReference type="GO" id="GO:0007039">
    <property type="term" value="P:protein catabolic process in the vacuole"/>
    <property type="evidence" value="ECO:0007669"/>
    <property type="project" value="TreeGrafter"/>
</dbReference>
<dbReference type="PANTHER" id="PTHR28051:SF1">
    <property type="entry name" value="PROTEIN MTL1-RELATED"/>
    <property type="match status" value="1"/>
</dbReference>
<dbReference type="InterPro" id="IPR052292">
    <property type="entry name" value="Glucose_repression_reg"/>
</dbReference>
<dbReference type="PANTHER" id="PTHR28051">
    <property type="entry name" value="PROTEIN MTL1-RELATED"/>
    <property type="match status" value="1"/>
</dbReference>
<dbReference type="GO" id="GO:0042149">
    <property type="term" value="P:cellular response to glucose starvation"/>
    <property type="evidence" value="ECO:0007669"/>
    <property type="project" value="TreeGrafter"/>
</dbReference>
<evidence type="ECO:0000259" key="2">
    <source>
        <dbReference type="Pfam" id="PF08550"/>
    </source>
</evidence>
<feature type="non-terminal residue" evidence="3">
    <location>
        <position position="1"/>
    </location>
</feature>
<dbReference type="InterPro" id="IPR013860">
    <property type="entry name" value="AreA_GATA"/>
</dbReference>
<proteinExistence type="predicted"/>
<feature type="non-terminal residue" evidence="3">
    <location>
        <position position="274"/>
    </location>
</feature>
<dbReference type="OrthoDB" id="4738706at2759"/>
<evidence type="ECO:0000256" key="1">
    <source>
        <dbReference type="SAM" id="MobiDB-lite"/>
    </source>
</evidence>
<sequence>PPCSELGDRSEDDTAAHARPSRHVDYLTHEWSEEEIWSSLKWITARRKEHPNSERLMNASWRCWEKLRRNLKTVPCGIVMWLKDHDVTWLYGPLVPCRNEEDELSSSVSTLFDSPSDSPSLGPMRPILKKLSLSQRFLNHSLSNASIKSQSTLPAKMDSPHLNPIPWDSTFASANRPSIGQARSVAMNSRSSYPGLSPWSSPKSVRFHHKVHQCIALPSSTMEEAPSPLFAKQAEDVVMMHPLSQGSKKSLPQKPRNTSPPPQTITVLPDARLK</sequence>
<accession>A0A9P8CF49</accession>
<feature type="region of interest" description="Disordered" evidence="1">
    <location>
        <begin position="240"/>
        <end position="274"/>
    </location>
</feature>